<reference evidence="1" key="1">
    <citation type="submission" date="2020-12" db="EMBL/GenBank/DDBJ databases">
        <authorList>
            <person name="Mcmullen J.G."/>
        </authorList>
    </citation>
    <scope>NUCLEOTIDE SEQUENCE</scope>
    <source>
        <strain evidence="1">Dm-2019-70</strain>
    </source>
</reference>
<dbReference type="AlphaFoldDB" id="A0AA41ER57"/>
<dbReference type="RefSeq" id="WP_211756686.1">
    <property type="nucleotide sequence ID" value="NZ_JAERKF010000015.1"/>
</dbReference>
<comment type="caution">
    <text evidence="1">The sequence shown here is derived from an EMBL/GenBank/DDBJ whole genome shotgun (WGS) entry which is preliminary data.</text>
</comment>
<evidence type="ECO:0000313" key="2">
    <source>
        <dbReference type="Proteomes" id="UP000676478"/>
    </source>
</evidence>
<sequence>MTNEELFEQAEELTRAWESLKVSIELLAMNNTVAQHDAEWPAYFFNSHQSSNLESNLANIADTMLKVSNAICPKE</sequence>
<dbReference type="Proteomes" id="UP000676478">
    <property type="component" value="Unassembled WGS sequence"/>
</dbReference>
<gene>
    <name evidence="1" type="ORF">JK167_11055</name>
</gene>
<evidence type="ECO:0000313" key="1">
    <source>
        <dbReference type="EMBL" id="MBS1011370.1"/>
    </source>
</evidence>
<accession>A0AA41ER57</accession>
<reference evidence="1" key="2">
    <citation type="submission" date="2022-09" db="EMBL/GenBank/DDBJ databases">
        <title>Genome-inferred correspondence between phylogeny and metabolic traits in the wild Drosophila gut microbiome.</title>
        <authorList>
            <person name="Bueno E."/>
            <person name="Blow F."/>
            <person name="Douglas A.E."/>
        </authorList>
    </citation>
    <scope>NUCLEOTIDE SEQUENCE</scope>
    <source>
        <strain evidence="1">Dm-2019-70</strain>
    </source>
</reference>
<name>A0AA41ER57_LEVBR</name>
<protein>
    <submittedName>
        <fullName evidence="1">Uncharacterized protein</fullName>
    </submittedName>
</protein>
<proteinExistence type="predicted"/>
<organism evidence="1 2">
    <name type="scientific">Levilactobacillus brevis</name>
    <name type="common">Lactobacillus brevis</name>
    <dbReference type="NCBI Taxonomy" id="1580"/>
    <lineage>
        <taxon>Bacteria</taxon>
        <taxon>Bacillati</taxon>
        <taxon>Bacillota</taxon>
        <taxon>Bacilli</taxon>
        <taxon>Lactobacillales</taxon>
        <taxon>Lactobacillaceae</taxon>
        <taxon>Levilactobacillus</taxon>
    </lineage>
</organism>
<dbReference type="EMBL" id="JAERKF010000015">
    <property type="protein sequence ID" value="MBS1011370.1"/>
    <property type="molecule type" value="Genomic_DNA"/>
</dbReference>